<keyword evidence="3" id="KW-1185">Reference proteome</keyword>
<accession>A0ABU9EE04</accession>
<sequence>MAIAPPKPNSPEVRSSDDHRPRIRRALKSSPSWQNYDFMLA</sequence>
<feature type="region of interest" description="Disordered" evidence="1">
    <location>
        <begin position="1"/>
        <end position="28"/>
    </location>
</feature>
<dbReference type="EMBL" id="JBBWYZ010000001">
    <property type="protein sequence ID" value="MEK9510170.1"/>
    <property type="molecule type" value="Genomic_DNA"/>
</dbReference>
<proteinExistence type="predicted"/>
<organism evidence="2 3">
    <name type="scientific">Limnospira fusiformis PMC 851.14</name>
    <dbReference type="NCBI Taxonomy" id="2219512"/>
    <lineage>
        <taxon>Bacteria</taxon>
        <taxon>Bacillati</taxon>
        <taxon>Cyanobacteriota</taxon>
        <taxon>Cyanophyceae</taxon>
        <taxon>Oscillatoriophycideae</taxon>
        <taxon>Oscillatoriales</taxon>
        <taxon>Sirenicapillariaceae</taxon>
        <taxon>Limnospira</taxon>
    </lineage>
</organism>
<dbReference type="Proteomes" id="UP001387447">
    <property type="component" value="Unassembled WGS sequence"/>
</dbReference>
<dbReference type="RefSeq" id="WP_006625182.1">
    <property type="nucleotide sequence ID" value="NZ_JBBWYZ010000001.1"/>
</dbReference>
<evidence type="ECO:0000313" key="2">
    <source>
        <dbReference type="EMBL" id="MEK9510170.1"/>
    </source>
</evidence>
<evidence type="ECO:0000313" key="3">
    <source>
        <dbReference type="Proteomes" id="UP001387447"/>
    </source>
</evidence>
<name>A0ABU9EE04_LIMFS</name>
<reference evidence="2 3" key="1">
    <citation type="journal article" date="2024" name="Front. Microbiol.">
        <title>Transcriptomic insights into the dominance of two phototrophs throughout the water column of a tropical hypersaline-alkaline crater lake (Dziani Dzaha, Mayotte).</title>
        <authorList>
            <person name="Duperron S."/>
            <person name="Halary S."/>
            <person name="Bouly J.-P."/>
            <person name="Roussel T."/>
            <person name="Hugoni M."/>
            <person name="Bruto M."/>
            <person name="Oger P."/>
            <person name="Duval C."/>
            <person name="Woo A."/>
            <person name="Jezequiel D."/>
            <person name="Ader M."/>
            <person name="Leboulanger C."/>
            <person name="Agogue H."/>
            <person name="Grossi V."/>
            <person name="Trousselier M."/>
            <person name="Bernard C."/>
        </authorList>
    </citation>
    <scope>NUCLEOTIDE SEQUENCE [LARGE SCALE GENOMIC DNA]</scope>
    <source>
        <strain evidence="2 3">PMC 851.14</strain>
    </source>
</reference>
<evidence type="ECO:0000256" key="1">
    <source>
        <dbReference type="SAM" id="MobiDB-lite"/>
    </source>
</evidence>
<protein>
    <submittedName>
        <fullName evidence="2">Uncharacterized protein</fullName>
    </submittedName>
</protein>
<comment type="caution">
    <text evidence="2">The sequence shown here is derived from an EMBL/GenBank/DDBJ whole genome shotgun (WGS) entry which is preliminary data.</text>
</comment>
<gene>
    <name evidence="2" type="ORF">AAEJ74_00245</name>
</gene>